<keyword evidence="3" id="KW-1185">Reference proteome</keyword>
<accession>A0A846Z5X4</accession>
<reference evidence="2 3" key="1">
    <citation type="submission" date="2020-04" db="EMBL/GenBank/DDBJ databases">
        <title>MicrobeNet Type strains.</title>
        <authorList>
            <person name="Nicholson A.C."/>
        </authorList>
    </citation>
    <scope>NUCLEOTIDE SEQUENCE [LARGE SCALE GENOMIC DNA]</scope>
    <source>
        <strain evidence="2 3">ATCC BAA-277</strain>
    </source>
</reference>
<sequence>MIGEAAARLPGGRALQLAGRIRALPVLGPPELALLRRCGGVPTRDDLERALAAAPTGEEAVLREAFGLGPTPEDGHRLPSRERLDELIAAFPAADAGARGALLDRMLDDPARAVIAARTLLGRPEPETRAAVLRAYLDGKADLPVTDRLALALCSVEPSELDAEGDDVQERAARLIAHLAPASRAPFVPMLLEWWTGGPPSTREAAERALCGAHPTQVAGALTARLDAGAWGVLDLLRGARLRRTPALTRAWQRLRAEGREDQIERITLVEGPLREPGAAAEDAAALAALRDRIPPARRERPSREDLLRTARTGAGDWRNC</sequence>
<organism evidence="2 3">
    <name type="scientific">Actinomadura latina</name>
    <dbReference type="NCBI Taxonomy" id="163603"/>
    <lineage>
        <taxon>Bacteria</taxon>
        <taxon>Bacillati</taxon>
        <taxon>Actinomycetota</taxon>
        <taxon>Actinomycetes</taxon>
        <taxon>Streptosporangiales</taxon>
        <taxon>Thermomonosporaceae</taxon>
        <taxon>Actinomadura</taxon>
    </lineage>
</organism>
<protein>
    <submittedName>
        <fullName evidence="2">Uncharacterized protein</fullName>
    </submittedName>
</protein>
<dbReference type="RefSeq" id="WP_067640345.1">
    <property type="nucleotide sequence ID" value="NZ_JAAXPI010000049.1"/>
</dbReference>
<dbReference type="Proteomes" id="UP000579250">
    <property type="component" value="Unassembled WGS sequence"/>
</dbReference>
<comment type="caution">
    <text evidence="2">The sequence shown here is derived from an EMBL/GenBank/DDBJ whole genome shotgun (WGS) entry which is preliminary data.</text>
</comment>
<feature type="region of interest" description="Disordered" evidence="1">
    <location>
        <begin position="294"/>
        <end position="321"/>
    </location>
</feature>
<name>A0A846Z5X4_9ACTN</name>
<proteinExistence type="predicted"/>
<gene>
    <name evidence="2" type="ORF">HGB48_26320</name>
</gene>
<dbReference type="EMBL" id="JAAXPI010000049">
    <property type="protein sequence ID" value="NKZ07227.1"/>
    <property type="molecule type" value="Genomic_DNA"/>
</dbReference>
<evidence type="ECO:0000313" key="3">
    <source>
        <dbReference type="Proteomes" id="UP000579250"/>
    </source>
</evidence>
<evidence type="ECO:0000256" key="1">
    <source>
        <dbReference type="SAM" id="MobiDB-lite"/>
    </source>
</evidence>
<feature type="compositionally biased region" description="Basic and acidic residues" evidence="1">
    <location>
        <begin position="294"/>
        <end position="309"/>
    </location>
</feature>
<evidence type="ECO:0000313" key="2">
    <source>
        <dbReference type="EMBL" id="NKZ07227.1"/>
    </source>
</evidence>
<dbReference type="AlphaFoldDB" id="A0A846Z5X4"/>